<evidence type="ECO:0000256" key="1">
    <source>
        <dbReference type="ARBA" id="ARBA00022536"/>
    </source>
</evidence>
<dbReference type="WBParaSite" id="GPUH_0001065601-mRNA-1">
    <property type="protein sequence ID" value="GPUH_0001065601-mRNA-1"/>
    <property type="gene ID" value="GPUH_0001065601"/>
</dbReference>
<dbReference type="SMART" id="SM00181">
    <property type="entry name" value="EGF"/>
    <property type="match status" value="4"/>
</dbReference>
<evidence type="ECO:0000256" key="6">
    <source>
        <dbReference type="SAM" id="MobiDB-lite"/>
    </source>
</evidence>
<keyword evidence="7" id="KW-1133">Transmembrane helix</keyword>
<feature type="domain" description="EGF-like" evidence="8">
    <location>
        <begin position="31"/>
        <end position="70"/>
    </location>
</feature>
<dbReference type="InterPro" id="IPR001881">
    <property type="entry name" value="EGF-like_Ca-bd_dom"/>
</dbReference>
<evidence type="ECO:0000313" key="9">
    <source>
        <dbReference type="WBParaSite" id="GPUH_0001065601-mRNA-1"/>
    </source>
</evidence>
<dbReference type="PANTHER" id="PTHR24034">
    <property type="entry name" value="EGF-LIKE DOMAIN-CONTAINING PROTEIN"/>
    <property type="match status" value="1"/>
</dbReference>
<feature type="transmembrane region" description="Helical" evidence="7">
    <location>
        <begin position="214"/>
        <end position="235"/>
    </location>
</feature>
<keyword evidence="3" id="KW-0677">Repeat</keyword>
<evidence type="ECO:0000256" key="3">
    <source>
        <dbReference type="ARBA" id="ARBA00022737"/>
    </source>
</evidence>
<comment type="caution">
    <text evidence="5">Lacks conserved residue(s) required for the propagation of feature annotation.</text>
</comment>
<dbReference type="PROSITE" id="PS00022">
    <property type="entry name" value="EGF_1"/>
    <property type="match status" value="1"/>
</dbReference>
<feature type="domain" description="EGF-like" evidence="8">
    <location>
        <begin position="170"/>
        <end position="206"/>
    </location>
</feature>
<feature type="disulfide bond" evidence="5">
    <location>
        <begin position="196"/>
        <end position="205"/>
    </location>
</feature>
<dbReference type="CDD" id="cd00054">
    <property type="entry name" value="EGF_CA"/>
    <property type="match status" value="1"/>
</dbReference>
<name>A0A183DPK2_9BILA</name>
<dbReference type="SUPFAM" id="SSF57196">
    <property type="entry name" value="EGF/Laminin"/>
    <property type="match status" value="1"/>
</dbReference>
<feature type="compositionally biased region" description="Low complexity" evidence="6">
    <location>
        <begin position="472"/>
        <end position="485"/>
    </location>
</feature>
<dbReference type="PANTHER" id="PTHR24034:SF209">
    <property type="entry name" value="EGF-LIKE DOMAIN-CONTAINING PROTEIN"/>
    <property type="match status" value="1"/>
</dbReference>
<keyword evidence="4 5" id="KW-1015">Disulfide bond</keyword>
<protein>
    <submittedName>
        <fullName evidence="9">EGF-like domain-containing protein</fullName>
    </submittedName>
</protein>
<proteinExistence type="predicted"/>
<evidence type="ECO:0000256" key="4">
    <source>
        <dbReference type="ARBA" id="ARBA00023157"/>
    </source>
</evidence>
<dbReference type="AlphaFoldDB" id="A0A183DPK2"/>
<dbReference type="PROSITE" id="PS50026">
    <property type="entry name" value="EGF_3"/>
    <property type="match status" value="3"/>
</dbReference>
<feature type="domain" description="EGF-like" evidence="8">
    <location>
        <begin position="79"/>
        <end position="116"/>
    </location>
</feature>
<keyword evidence="1 5" id="KW-0245">EGF-like domain</keyword>
<dbReference type="SMART" id="SM00179">
    <property type="entry name" value="EGF_CA"/>
    <property type="match status" value="3"/>
</dbReference>
<dbReference type="Gene3D" id="2.10.25.10">
    <property type="entry name" value="Laminin"/>
    <property type="match status" value="3"/>
</dbReference>
<dbReference type="GO" id="GO:0005509">
    <property type="term" value="F:calcium ion binding"/>
    <property type="evidence" value="ECO:0007669"/>
    <property type="project" value="InterPro"/>
</dbReference>
<keyword evidence="7" id="KW-0812">Transmembrane</keyword>
<dbReference type="InterPro" id="IPR000152">
    <property type="entry name" value="EGF-type_Asp/Asn_hydroxyl_site"/>
</dbReference>
<keyword evidence="2" id="KW-0732">Signal</keyword>
<dbReference type="InterPro" id="IPR050751">
    <property type="entry name" value="ECM_structural_protein"/>
</dbReference>
<sequence length="485" mass="53807">LGPNAYRCECGPGYRDLNPPDPGRRCLPSTGYNECERKEDNDCSENARCIDQEHLYKCECLPSFTDASPKDAIPGSVCVLDYCSDVNFCPLNTTCRNQEQEAVCQCDPGFVDIRKSEKRTQLFDHDTLCLKMRDVDECALGLTNCSVGYECRCPEGYIDGNPEQPGRVCGALLCDLCNSHGDCVHNSLTNNITCVCSDGWSGEFCDVAPSKTSIILLVILAVLFLLLTLCCLLYFCTKCICFKGRTLWYREPFTYRKGAWPWSTLEASTSSESGADFSAMSAAGHEYYPEIGIPRAKLKSGSGAGGALDDQHQALAVSRLHGYLDDGVRIPRAHLDRDDDVYDSTSQSSSEYTVREEVERRVITDVTKKETKKTLTTADVHGSTTAEFHVYPPIEKDEQERGESVAEFSIGNTRREWSTTARASEFSTDRDLESVMSDSTAEDEVYDKKTLVKRSHGFEPSTDGGTERYRTEVTTTTKSKGVTKS</sequence>
<evidence type="ECO:0000256" key="5">
    <source>
        <dbReference type="PROSITE-ProRule" id="PRU00076"/>
    </source>
</evidence>
<organism evidence="9">
    <name type="scientific">Gongylonema pulchrum</name>
    <dbReference type="NCBI Taxonomy" id="637853"/>
    <lineage>
        <taxon>Eukaryota</taxon>
        <taxon>Metazoa</taxon>
        <taxon>Ecdysozoa</taxon>
        <taxon>Nematoda</taxon>
        <taxon>Chromadorea</taxon>
        <taxon>Rhabditida</taxon>
        <taxon>Spirurina</taxon>
        <taxon>Spiruromorpha</taxon>
        <taxon>Spiruroidea</taxon>
        <taxon>Gongylonematidae</taxon>
        <taxon>Gongylonema</taxon>
    </lineage>
</organism>
<keyword evidence="7" id="KW-0472">Membrane</keyword>
<dbReference type="PROSITE" id="PS01186">
    <property type="entry name" value="EGF_2"/>
    <property type="match status" value="1"/>
</dbReference>
<accession>A0A183DPK2</accession>
<feature type="region of interest" description="Disordered" evidence="6">
    <location>
        <begin position="453"/>
        <end position="485"/>
    </location>
</feature>
<dbReference type="Pfam" id="PF23106">
    <property type="entry name" value="EGF_Teneurin"/>
    <property type="match status" value="1"/>
</dbReference>
<evidence type="ECO:0000259" key="8">
    <source>
        <dbReference type="PROSITE" id="PS50026"/>
    </source>
</evidence>
<reference evidence="9" key="1">
    <citation type="submission" date="2016-06" db="UniProtKB">
        <authorList>
            <consortium name="WormBaseParasite"/>
        </authorList>
    </citation>
    <scope>IDENTIFICATION</scope>
</reference>
<feature type="disulfide bond" evidence="5">
    <location>
        <begin position="177"/>
        <end position="194"/>
    </location>
</feature>
<dbReference type="PROSITE" id="PS00010">
    <property type="entry name" value="ASX_HYDROXYL"/>
    <property type="match status" value="1"/>
</dbReference>
<evidence type="ECO:0000256" key="2">
    <source>
        <dbReference type="ARBA" id="ARBA00022729"/>
    </source>
</evidence>
<dbReference type="Pfam" id="PF25478">
    <property type="entry name" value="EGF_Mua-3"/>
    <property type="match status" value="1"/>
</dbReference>
<dbReference type="InterPro" id="IPR000742">
    <property type="entry name" value="EGF"/>
</dbReference>
<evidence type="ECO:0000256" key="7">
    <source>
        <dbReference type="SAM" id="Phobius"/>
    </source>
</evidence>